<dbReference type="PIRSF" id="PIRSF016557">
    <property type="entry name" value="Caps_synth_CpsB"/>
    <property type="match status" value="1"/>
</dbReference>
<dbReference type="KEGG" id="pca:Pcar_1465"/>
<proteinExistence type="inferred from homology"/>
<sequence>MIDWHCHLLPGIDDGSKCLDDSLAMGRLLAEAGFTEVYCTPHCLHGAYDNTPRNVQQLTAALQEAFRQHRIPLILHPGMEYYLDEMFLRNLDSLQPLGDSRLVLVEAAQQTHPEFLKDALFQLTRRKWVPVMAHPERCTLFDQADVVKKSIVPGWLSRIWPMRPKTSPESSAKDSLLQTLIHMGCRFQGNITSFSGWYGPEVAQQAHAHLGAGLYDFFGSDGHNVRSLNRNLAKGLDRLAAAQSQLPAPQSANADL</sequence>
<gene>
    <name evidence="5" type="ordered locus">Pcar_1465</name>
</gene>
<dbReference type="RefSeq" id="WP_011341194.1">
    <property type="nucleotide sequence ID" value="NC_007498.2"/>
</dbReference>
<keyword evidence="3" id="KW-0378">Hydrolase</keyword>
<dbReference type="AlphaFoldDB" id="Q3A4J6"/>
<dbReference type="Gene3D" id="3.20.20.140">
    <property type="entry name" value="Metal-dependent hydrolases"/>
    <property type="match status" value="1"/>
</dbReference>
<dbReference type="InterPro" id="IPR016667">
    <property type="entry name" value="Caps_polysacc_synth_CpsB/CapC"/>
</dbReference>
<dbReference type="UniPathway" id="UPA00934"/>
<evidence type="ECO:0000256" key="4">
    <source>
        <dbReference type="ARBA" id="ARBA00051722"/>
    </source>
</evidence>
<reference evidence="5 6" key="2">
    <citation type="journal article" date="2012" name="BMC Genomics">
        <title>The genome of Pelobacter carbinolicus reveals surprising metabolic capabilities and physiological features.</title>
        <authorList>
            <person name="Aklujkar M."/>
            <person name="Haveman S.A."/>
            <person name="Didonato R.Jr."/>
            <person name="Chertkov O."/>
            <person name="Han C.S."/>
            <person name="Land M.L."/>
            <person name="Brown P."/>
            <person name="Lovley D.R."/>
        </authorList>
    </citation>
    <scope>NUCLEOTIDE SEQUENCE [LARGE SCALE GENOMIC DNA]</scope>
    <source>
        <strain evidence="6">DSM 2380 / NBRC 103641 / GraBd1</strain>
    </source>
</reference>
<evidence type="ECO:0000313" key="5">
    <source>
        <dbReference type="EMBL" id="ABA88711.1"/>
    </source>
</evidence>
<accession>Q3A4J6</accession>
<dbReference type="Pfam" id="PF19567">
    <property type="entry name" value="CpsB_CapC"/>
    <property type="match status" value="1"/>
</dbReference>
<dbReference type="eggNOG" id="COG4464">
    <property type="taxonomic scope" value="Bacteria"/>
</dbReference>
<evidence type="ECO:0000313" key="6">
    <source>
        <dbReference type="Proteomes" id="UP000002534"/>
    </source>
</evidence>
<organism evidence="5 6">
    <name type="scientific">Syntrophotalea carbinolica (strain DSM 2380 / NBRC 103641 / GraBd1)</name>
    <name type="common">Pelobacter carbinolicus</name>
    <dbReference type="NCBI Taxonomy" id="338963"/>
    <lineage>
        <taxon>Bacteria</taxon>
        <taxon>Pseudomonadati</taxon>
        <taxon>Thermodesulfobacteriota</taxon>
        <taxon>Desulfuromonadia</taxon>
        <taxon>Desulfuromonadales</taxon>
        <taxon>Syntrophotaleaceae</taxon>
        <taxon>Syntrophotalea</taxon>
    </lineage>
</organism>
<evidence type="ECO:0000256" key="2">
    <source>
        <dbReference type="ARBA" id="ARBA00013064"/>
    </source>
</evidence>
<reference evidence="6" key="1">
    <citation type="submission" date="2005-10" db="EMBL/GenBank/DDBJ databases">
        <title>Complete sequence of Pelobacter carbinolicus DSM 2380.</title>
        <authorList>
            <person name="Copeland A."/>
            <person name="Lucas S."/>
            <person name="Lapidus A."/>
            <person name="Barry K."/>
            <person name="Detter J.C."/>
            <person name="Glavina T."/>
            <person name="Hammon N."/>
            <person name="Israni S."/>
            <person name="Pitluck S."/>
            <person name="Chertkov O."/>
            <person name="Schmutz J."/>
            <person name="Larimer F."/>
            <person name="Land M."/>
            <person name="Kyrpides N."/>
            <person name="Ivanova N."/>
            <person name="Richardson P."/>
        </authorList>
    </citation>
    <scope>NUCLEOTIDE SEQUENCE [LARGE SCALE GENOMIC DNA]</scope>
    <source>
        <strain evidence="6">DSM 2380 / NBRC 103641 / GraBd1</strain>
    </source>
</reference>
<dbReference type="EC" id="3.1.3.48" evidence="2"/>
<comment type="similarity">
    <text evidence="1">Belongs to the metallo-dependent hydrolases superfamily. CpsB/CapC family.</text>
</comment>
<evidence type="ECO:0000256" key="1">
    <source>
        <dbReference type="ARBA" id="ARBA00005750"/>
    </source>
</evidence>
<dbReference type="PANTHER" id="PTHR39181">
    <property type="entry name" value="TYROSINE-PROTEIN PHOSPHATASE YWQE"/>
    <property type="match status" value="1"/>
</dbReference>
<dbReference type="PANTHER" id="PTHR39181:SF1">
    <property type="entry name" value="TYROSINE-PROTEIN PHOSPHATASE YWQE"/>
    <property type="match status" value="1"/>
</dbReference>
<protein>
    <recommendedName>
        <fullName evidence="2">protein-tyrosine-phosphatase</fullName>
        <ecNumber evidence="2">3.1.3.48</ecNumber>
    </recommendedName>
</protein>
<comment type="catalytic activity">
    <reaction evidence="4">
        <text>O-phospho-L-tyrosyl-[protein] + H2O = L-tyrosyl-[protein] + phosphate</text>
        <dbReference type="Rhea" id="RHEA:10684"/>
        <dbReference type="Rhea" id="RHEA-COMP:10136"/>
        <dbReference type="Rhea" id="RHEA-COMP:20101"/>
        <dbReference type="ChEBI" id="CHEBI:15377"/>
        <dbReference type="ChEBI" id="CHEBI:43474"/>
        <dbReference type="ChEBI" id="CHEBI:46858"/>
        <dbReference type="ChEBI" id="CHEBI:61978"/>
        <dbReference type="EC" id="3.1.3.48"/>
    </reaction>
</comment>
<dbReference type="EMBL" id="CP000142">
    <property type="protein sequence ID" value="ABA88711.1"/>
    <property type="molecule type" value="Genomic_DNA"/>
</dbReference>
<dbReference type="SUPFAM" id="SSF51556">
    <property type="entry name" value="Metallo-dependent hydrolases"/>
    <property type="match status" value="1"/>
</dbReference>
<dbReference type="InterPro" id="IPR032466">
    <property type="entry name" value="Metal_Hydrolase"/>
</dbReference>
<name>Q3A4J6_SYNC1</name>
<dbReference type="Proteomes" id="UP000002534">
    <property type="component" value="Chromosome"/>
</dbReference>
<dbReference type="OrthoDB" id="9788539at2"/>
<keyword evidence="6" id="KW-1185">Reference proteome</keyword>
<dbReference type="GO" id="GO:0004725">
    <property type="term" value="F:protein tyrosine phosphatase activity"/>
    <property type="evidence" value="ECO:0007669"/>
    <property type="project" value="UniProtKB-EC"/>
</dbReference>
<evidence type="ECO:0000256" key="3">
    <source>
        <dbReference type="ARBA" id="ARBA00022801"/>
    </source>
</evidence>
<dbReference type="HOGENOM" id="CLU_085966_0_0_7"/>
<dbReference type="GO" id="GO:0045227">
    <property type="term" value="P:capsule polysaccharide biosynthetic process"/>
    <property type="evidence" value="ECO:0007669"/>
    <property type="project" value="UniProtKB-UniPathway"/>
</dbReference>
<dbReference type="STRING" id="338963.Pcar_1465"/>
<dbReference type="GO" id="GO:0030145">
    <property type="term" value="F:manganese ion binding"/>
    <property type="evidence" value="ECO:0007669"/>
    <property type="project" value="InterPro"/>
</dbReference>